<dbReference type="RefSeq" id="WP_147183294.1">
    <property type="nucleotide sequence ID" value="NZ_CP042382.1"/>
</dbReference>
<reference evidence="2 3" key="1">
    <citation type="submission" date="2019-06" db="EMBL/GenBank/DDBJ databases">
        <title>Genome analyses of bacteria isolated from kimchi.</title>
        <authorList>
            <person name="Lee S."/>
            <person name="Ahn S."/>
            <person name="Roh S."/>
        </authorList>
    </citation>
    <scope>NUCLEOTIDE SEQUENCE [LARGE SCALE GENOMIC DNA]</scope>
    <source>
        <strain evidence="2 3">CBA4606</strain>
    </source>
</reference>
<dbReference type="EMBL" id="CP042382">
    <property type="protein sequence ID" value="QEA38226.1"/>
    <property type="molecule type" value="Genomic_DNA"/>
</dbReference>
<dbReference type="CDD" id="cd02440">
    <property type="entry name" value="AdoMet_MTases"/>
    <property type="match status" value="1"/>
</dbReference>
<dbReference type="GO" id="GO:0032259">
    <property type="term" value="P:methylation"/>
    <property type="evidence" value="ECO:0007669"/>
    <property type="project" value="UniProtKB-KW"/>
</dbReference>
<dbReference type="InterPro" id="IPR041698">
    <property type="entry name" value="Methyltransf_25"/>
</dbReference>
<dbReference type="SUPFAM" id="SSF53335">
    <property type="entry name" value="S-adenosyl-L-methionine-dependent methyltransferases"/>
    <property type="match status" value="1"/>
</dbReference>
<dbReference type="Gene3D" id="3.40.50.150">
    <property type="entry name" value="Vaccinia Virus protein VP39"/>
    <property type="match status" value="1"/>
</dbReference>
<dbReference type="GO" id="GO:0008168">
    <property type="term" value="F:methyltransferase activity"/>
    <property type="evidence" value="ECO:0007669"/>
    <property type="project" value="UniProtKB-KW"/>
</dbReference>
<dbReference type="OrthoDB" id="9795085at2"/>
<gene>
    <name evidence="2" type="ORF">FGL86_03470</name>
</gene>
<feature type="domain" description="Methyltransferase" evidence="1">
    <location>
        <begin position="61"/>
        <end position="146"/>
    </location>
</feature>
<organism evidence="2 3">
    <name type="scientific">Pistricoccus aurantiacus</name>
    <dbReference type="NCBI Taxonomy" id="1883414"/>
    <lineage>
        <taxon>Bacteria</taxon>
        <taxon>Pseudomonadati</taxon>
        <taxon>Pseudomonadota</taxon>
        <taxon>Gammaproteobacteria</taxon>
        <taxon>Oceanospirillales</taxon>
        <taxon>Halomonadaceae</taxon>
        <taxon>Pistricoccus</taxon>
    </lineage>
</organism>
<keyword evidence="3" id="KW-1185">Reference proteome</keyword>
<dbReference type="Pfam" id="PF13649">
    <property type="entry name" value="Methyltransf_25"/>
    <property type="match status" value="1"/>
</dbReference>
<evidence type="ECO:0000313" key="3">
    <source>
        <dbReference type="Proteomes" id="UP000321272"/>
    </source>
</evidence>
<name>A0A5B8SNC9_9GAMM</name>
<dbReference type="Proteomes" id="UP000321272">
    <property type="component" value="Chromosome"/>
</dbReference>
<evidence type="ECO:0000259" key="1">
    <source>
        <dbReference type="Pfam" id="PF13649"/>
    </source>
</evidence>
<dbReference type="InterPro" id="IPR029063">
    <property type="entry name" value="SAM-dependent_MTases_sf"/>
</dbReference>
<accession>A0A5B8SNC9</accession>
<sequence>MPSNAIDFATLYRQHMARSQRPRKAPADWDARAERMDHKPPGGHYADTFVARMNLDGCSSVLDVGCGAGTIALLLAPHMTSVLGLDFSPGMLEQLMNNAKRLGLNNVTPLLRAWEDDWSDVPVCDIVVASRSGMVPDLADALAKLNAHARWRIYMTQLVGGHFIDPGLVSALGRSPRSLPDHLYTLGLLHAQGIYAELSYIELPSRLAGTSDFEEFARRVAWTLGELSDEETARLKDWYDADPQRAARGGAPMRWALVSWTPR</sequence>
<proteinExistence type="predicted"/>
<evidence type="ECO:0000313" key="2">
    <source>
        <dbReference type="EMBL" id="QEA38226.1"/>
    </source>
</evidence>
<dbReference type="KEGG" id="paur:FGL86_03470"/>
<dbReference type="AlphaFoldDB" id="A0A5B8SNC9"/>
<protein>
    <submittedName>
        <fullName evidence="2">Class I SAM-dependent methyltransferase</fullName>
    </submittedName>
</protein>
<keyword evidence="2" id="KW-0489">Methyltransferase</keyword>
<keyword evidence="2" id="KW-0808">Transferase</keyword>